<dbReference type="GO" id="GO:0016491">
    <property type="term" value="F:oxidoreductase activity"/>
    <property type="evidence" value="ECO:0007669"/>
    <property type="project" value="UniProtKB-KW"/>
</dbReference>
<dbReference type="InterPro" id="IPR029016">
    <property type="entry name" value="GAF-like_dom_sf"/>
</dbReference>
<organism evidence="5 6">
    <name type="scientific">Prototheca wickerhamii</name>
    <dbReference type="NCBI Taxonomy" id="3111"/>
    <lineage>
        <taxon>Eukaryota</taxon>
        <taxon>Viridiplantae</taxon>
        <taxon>Chlorophyta</taxon>
        <taxon>core chlorophytes</taxon>
        <taxon>Trebouxiophyceae</taxon>
        <taxon>Chlorellales</taxon>
        <taxon>Chlorellaceae</taxon>
        <taxon>Prototheca</taxon>
    </lineage>
</organism>
<dbReference type="Gene3D" id="1.10.510.10">
    <property type="entry name" value="Transferase(Phosphotransferase) domain 1"/>
    <property type="match status" value="2"/>
</dbReference>
<dbReference type="AlphaFoldDB" id="A0AAD9MK46"/>
<dbReference type="GO" id="GO:0005737">
    <property type="term" value="C:cytoplasm"/>
    <property type="evidence" value="ECO:0007669"/>
    <property type="project" value="TreeGrafter"/>
</dbReference>
<keyword evidence="6" id="KW-1185">Reference proteome</keyword>
<evidence type="ECO:0000256" key="1">
    <source>
        <dbReference type="ARBA" id="ARBA00023002"/>
    </source>
</evidence>
<name>A0AAD9MK46_PROWI</name>
<dbReference type="InterPro" id="IPR001245">
    <property type="entry name" value="Ser-Thr/Tyr_kinase_cat_dom"/>
</dbReference>
<dbReference type="InterPro" id="IPR023210">
    <property type="entry name" value="NADP_OxRdtase_dom"/>
</dbReference>
<dbReference type="Gene3D" id="3.30.450.40">
    <property type="match status" value="1"/>
</dbReference>
<feature type="domain" description="Protein kinase" evidence="4">
    <location>
        <begin position="643"/>
        <end position="976"/>
    </location>
</feature>
<gene>
    <name evidence="5" type="ORF">QBZ16_001801</name>
</gene>
<dbReference type="InterPro" id="IPR036812">
    <property type="entry name" value="NAD(P)_OxRdtase_dom_sf"/>
</dbReference>
<reference evidence="5" key="1">
    <citation type="submission" date="2021-01" db="EMBL/GenBank/DDBJ databases">
        <authorList>
            <person name="Eckstrom K.M.E."/>
        </authorList>
    </citation>
    <scope>NUCLEOTIDE SEQUENCE</scope>
    <source>
        <strain evidence="5">UVCC 0001</strain>
    </source>
</reference>
<keyword evidence="2" id="KW-0675">Receptor</keyword>
<dbReference type="Gene3D" id="3.20.20.100">
    <property type="entry name" value="NADP-dependent oxidoreductase domain"/>
    <property type="match status" value="1"/>
</dbReference>
<dbReference type="Pfam" id="PF01590">
    <property type="entry name" value="GAF"/>
    <property type="match status" value="1"/>
</dbReference>
<feature type="compositionally biased region" description="Basic and acidic residues" evidence="3">
    <location>
        <begin position="821"/>
        <end position="838"/>
    </location>
</feature>
<dbReference type="EMBL" id="JASFZW010000014">
    <property type="protein sequence ID" value="KAK2075693.1"/>
    <property type="molecule type" value="Genomic_DNA"/>
</dbReference>
<evidence type="ECO:0000259" key="4">
    <source>
        <dbReference type="PROSITE" id="PS50011"/>
    </source>
</evidence>
<dbReference type="InterPro" id="IPR003018">
    <property type="entry name" value="GAF"/>
</dbReference>
<dbReference type="Proteomes" id="UP001255856">
    <property type="component" value="Unassembled WGS sequence"/>
</dbReference>
<dbReference type="InterPro" id="IPR000719">
    <property type="entry name" value="Prot_kinase_dom"/>
</dbReference>
<evidence type="ECO:0000313" key="5">
    <source>
        <dbReference type="EMBL" id="KAK2075693.1"/>
    </source>
</evidence>
<protein>
    <recommendedName>
        <fullName evidence="4">Protein kinase domain-containing protein</fullName>
    </recommendedName>
</protein>
<dbReference type="Pfam" id="PF07714">
    <property type="entry name" value="PK_Tyr_Ser-Thr"/>
    <property type="match status" value="2"/>
</dbReference>
<dbReference type="InterPro" id="IPR050791">
    <property type="entry name" value="Aldo-Keto_reductase"/>
</dbReference>
<accession>A0AAD9MK46</accession>
<dbReference type="PANTHER" id="PTHR43625">
    <property type="entry name" value="AFLATOXIN B1 ALDEHYDE REDUCTASE"/>
    <property type="match status" value="1"/>
</dbReference>
<proteinExistence type="predicted"/>
<dbReference type="SUPFAM" id="SSF51430">
    <property type="entry name" value="NAD(P)-linked oxidoreductase"/>
    <property type="match status" value="1"/>
</dbReference>
<dbReference type="PANTHER" id="PTHR43625:SF40">
    <property type="entry name" value="ALDO-KETO REDUCTASE YAKC [NADP(+)]"/>
    <property type="match status" value="1"/>
</dbReference>
<evidence type="ECO:0000256" key="3">
    <source>
        <dbReference type="SAM" id="MobiDB-lite"/>
    </source>
</evidence>
<dbReference type="Pfam" id="PF00248">
    <property type="entry name" value="Aldo_ket_red"/>
    <property type="match status" value="1"/>
</dbReference>
<comment type="caution">
    <text evidence="5">The sequence shown here is derived from an EMBL/GenBank/DDBJ whole genome shotgun (WGS) entry which is preliminary data.</text>
</comment>
<evidence type="ECO:0000256" key="2">
    <source>
        <dbReference type="ARBA" id="ARBA00023170"/>
    </source>
</evidence>
<dbReference type="InterPro" id="IPR011009">
    <property type="entry name" value="Kinase-like_dom_sf"/>
</dbReference>
<evidence type="ECO:0000313" key="6">
    <source>
        <dbReference type="Proteomes" id="UP001255856"/>
    </source>
</evidence>
<sequence length="1031" mass="110510">MLDTSDLHGPCTHEELACHASLERLRAEYIDLYYLQRHESDVPIEESLEALKELISEGKVRYLGLSGASPEEVRRAHAVHPVSAVQLEWSLWRRDCEDELVPLCRELGIGVVAHAPHGRGFLTGKVKTPEDLAEEDWRQASPGFHDESFNKNMALVKAVTVVADLHGVTPGQLALAWVLGQGEDVVPVPGTRRTRYLEENLSSTAIKLTPDQMRKLSRITDPTNVYGERYDEAVMKAPAAAIPEPTKPVEVVESFQNRWTRPSGLKMGDTLPPGVFPYVTETFEDEPLRLQAMSSLNYIREPEVDHQALSSITKLMAQVFQVPFSGVTLINEHQLTVVSPISREEICRDMGGCLAACEWVLVPSRPSVHVVEDMGLDARYRAHASVVRQPHLRFYAGAPLVGSQGFRYGTLCMCDNRPRHFSAELYNTLINFADLVVRELERGRGGASSAGGTRESADSASLGRPDVLAQDAVAFVDASDPDRWVVKYVNEPWIERLGEGGSAALGAGAWLDAVLQDRFEISACGEANLGEALACTHAGREGANMGIVAPGTISLALTPKGDAASRPPTMAATLRPAASDRLLRSNDIGIPNFIQDLATARRDVEELNGGLADGAAVDGELADDIDGDGTVSTPKINNTTDQHSCDEVLSALWFVVIPAAELGSDGLELSRRLSDQRQGSDLGSSGGAIVPDRLGAALAEARVGHALSHPNVVRTLEYAVSAGGEEPVAWIVQEFCGAGTLYDAVDRGWLRDGFDFFSAPDLAALLHTLREVAAGLAHLHAAGVTHGDLTGANVLLVPRGPGFDQEEDGVRESGPGGGGGDLHHPEDSTPTHPTHEGLDTPQQTLAPDPRAFRAKLADFGMSLPLGRGAVLQEVTTYGTVSHMPPELLEAGRLSHAADVYALGVLLYEMHEGQRAWRGLRAPQVLHRVLALGQELRPAPPRPGNPVHAALVALMSPRPRPREAERALAMLAAAPRCAKLGAGDAGARPCVVGALAALAPPADPAVLAGGWVTPRIMPPEAIADFLVRQEAA</sequence>
<dbReference type="SUPFAM" id="SSF55781">
    <property type="entry name" value="GAF domain-like"/>
    <property type="match status" value="1"/>
</dbReference>
<dbReference type="PROSITE" id="PS50011">
    <property type="entry name" value="PROTEIN_KINASE_DOM"/>
    <property type="match status" value="1"/>
</dbReference>
<keyword evidence="1" id="KW-0560">Oxidoreductase</keyword>
<dbReference type="GO" id="GO:0004672">
    <property type="term" value="F:protein kinase activity"/>
    <property type="evidence" value="ECO:0007669"/>
    <property type="project" value="InterPro"/>
</dbReference>
<dbReference type="InterPro" id="IPR008266">
    <property type="entry name" value="Tyr_kinase_AS"/>
</dbReference>
<dbReference type="GO" id="GO:0005524">
    <property type="term" value="F:ATP binding"/>
    <property type="evidence" value="ECO:0007669"/>
    <property type="project" value="InterPro"/>
</dbReference>
<dbReference type="PROSITE" id="PS00109">
    <property type="entry name" value="PROTEIN_KINASE_TYR"/>
    <property type="match status" value="1"/>
</dbReference>
<dbReference type="SUPFAM" id="SSF56112">
    <property type="entry name" value="Protein kinase-like (PK-like)"/>
    <property type="match status" value="1"/>
</dbReference>
<feature type="region of interest" description="Disordered" evidence="3">
    <location>
        <begin position="798"/>
        <end position="846"/>
    </location>
</feature>